<proteinExistence type="predicted"/>
<evidence type="ECO:0000313" key="2">
    <source>
        <dbReference type="EMBL" id="OAS13875.1"/>
    </source>
</evidence>
<dbReference type="InterPro" id="IPR012349">
    <property type="entry name" value="Split_barrel_FMN-bd"/>
</dbReference>
<dbReference type="Pfam" id="PF01243">
    <property type="entry name" value="PNPOx_N"/>
    <property type="match status" value="1"/>
</dbReference>
<protein>
    <submittedName>
        <fullName evidence="2">Pyridoxamine 5'-phosphate oxidase</fullName>
    </submittedName>
</protein>
<dbReference type="OrthoDB" id="9790331at2"/>
<dbReference type="NCBIfam" id="TIGR04025">
    <property type="entry name" value="PPOX_FMN_DR2398"/>
    <property type="match status" value="1"/>
</dbReference>
<evidence type="ECO:0000313" key="3">
    <source>
        <dbReference type="Proteomes" id="UP000078316"/>
    </source>
</evidence>
<dbReference type="SUPFAM" id="SSF50475">
    <property type="entry name" value="FMN-binding split barrel"/>
    <property type="match status" value="1"/>
</dbReference>
<sequence length="210" mass="22377">MQDGIRDASEIRDTADLREHMGPVSRLAEGKVLPRLDAHARAFIALSPFLVAATADAGGRADASPRGDAPGFVQVLDDATLLIPDRRGNNRADSFANLLAAPGIGLIFLVPGITETLRVNGTARLTTDRALLAPLAAQGKVPATGLVVAVREVFFHCGKAVMRARLWDPAAQVPRDAFPSLGRVLADQTGAIGTAEAERLMEESYRTRLY</sequence>
<dbReference type="RefSeq" id="WP_048437241.1">
    <property type="nucleotide sequence ID" value="NZ_LWHQ01000092.1"/>
</dbReference>
<dbReference type="InterPro" id="IPR024029">
    <property type="entry name" value="Pyridox_Oxase_FMN-dep"/>
</dbReference>
<reference evidence="2 3" key="1">
    <citation type="submission" date="2016-04" db="EMBL/GenBank/DDBJ databases">
        <authorList>
            <person name="Evans L.H."/>
            <person name="Alamgir A."/>
            <person name="Owens N."/>
            <person name="Weber N.D."/>
            <person name="Virtaneva K."/>
            <person name="Barbian K."/>
            <person name="Babar A."/>
            <person name="Rosenke K."/>
        </authorList>
    </citation>
    <scope>NUCLEOTIDE SEQUENCE [LARGE SCALE GENOMIC DNA]</scope>
    <source>
        <strain evidence="2 3">PMB02</strain>
    </source>
</reference>
<dbReference type="PANTHER" id="PTHR42815">
    <property type="entry name" value="FAD-BINDING, PUTATIVE (AFU_ORTHOLOGUE AFUA_6G07600)-RELATED"/>
    <property type="match status" value="1"/>
</dbReference>
<name>A0A179RZ07_9HYPH</name>
<organism evidence="2 3">
    <name type="scientific">Methylobacterium platani</name>
    <dbReference type="NCBI Taxonomy" id="427683"/>
    <lineage>
        <taxon>Bacteria</taxon>
        <taxon>Pseudomonadati</taxon>
        <taxon>Pseudomonadota</taxon>
        <taxon>Alphaproteobacteria</taxon>
        <taxon>Hyphomicrobiales</taxon>
        <taxon>Methylobacteriaceae</taxon>
        <taxon>Methylobacterium</taxon>
    </lineage>
</organism>
<dbReference type="Gene3D" id="2.30.110.10">
    <property type="entry name" value="Electron Transport, Fmn-binding Protein, Chain A"/>
    <property type="match status" value="1"/>
</dbReference>
<dbReference type="AlphaFoldDB" id="A0A179RZ07"/>
<dbReference type="Proteomes" id="UP000078316">
    <property type="component" value="Unassembled WGS sequence"/>
</dbReference>
<evidence type="ECO:0000259" key="1">
    <source>
        <dbReference type="Pfam" id="PF01243"/>
    </source>
</evidence>
<dbReference type="EMBL" id="LWHQ01000092">
    <property type="protein sequence ID" value="OAS13875.1"/>
    <property type="molecule type" value="Genomic_DNA"/>
</dbReference>
<dbReference type="InterPro" id="IPR011576">
    <property type="entry name" value="Pyridox_Oxase_N"/>
</dbReference>
<accession>A0A179RZ07</accession>
<gene>
    <name evidence="2" type="ORF">A5481_30900</name>
</gene>
<dbReference type="STRING" id="427683.A5481_30900"/>
<comment type="caution">
    <text evidence="2">The sequence shown here is derived from an EMBL/GenBank/DDBJ whole genome shotgun (WGS) entry which is preliminary data.</text>
</comment>
<dbReference type="PANTHER" id="PTHR42815:SF2">
    <property type="entry name" value="FAD-BINDING, PUTATIVE (AFU_ORTHOLOGUE AFUA_6G07600)-RELATED"/>
    <property type="match status" value="1"/>
</dbReference>
<feature type="domain" description="Pyridoxamine 5'-phosphate oxidase N-terminal" evidence="1">
    <location>
        <begin position="37"/>
        <end position="157"/>
    </location>
</feature>